<dbReference type="NCBIfam" id="TIGR01345">
    <property type="entry name" value="malate_syn_G"/>
    <property type="match status" value="1"/>
</dbReference>
<protein>
    <recommendedName>
        <fullName evidence="10 11">Malate synthase G</fullName>
        <ecNumber evidence="10 11">2.3.3.9</ecNumber>
    </recommendedName>
</protein>
<dbReference type="EMBL" id="JALHLF010000005">
    <property type="protein sequence ID" value="MCJ2181572.1"/>
    <property type="molecule type" value="Genomic_DNA"/>
</dbReference>
<dbReference type="GO" id="GO:0004474">
    <property type="term" value="F:malate synthase activity"/>
    <property type="evidence" value="ECO:0007669"/>
    <property type="project" value="UniProtKB-EC"/>
</dbReference>
<keyword evidence="7 10" id="KW-0460">Magnesium</keyword>
<evidence type="ECO:0000313" key="18">
    <source>
        <dbReference type="Proteomes" id="UP001162881"/>
    </source>
</evidence>
<dbReference type="Pfam" id="PF01274">
    <property type="entry name" value="MS_TIM-barrel"/>
    <property type="match status" value="1"/>
</dbReference>
<dbReference type="RefSeq" id="WP_244016695.1">
    <property type="nucleotide sequence ID" value="NZ_JALHLF010000005.1"/>
</dbReference>
<sequence length="706" mass="76657">MTNRIERSGLKVDAALAQFIEKDVLPPIGQDAEAFWNAFAMLAAEFAPRNRALLARREDLQAQIDTWHTARAGKPLDQGEYQAFLRAIGYLVPEPDDFTIGTDNVDPEIATMAGPQLVVPVLNARFLLNAANARWGSLYDAYYGTDALDAAPAKGPGYDPARGQAVIAAGRAFLDTAIPLKSGSWADLDDPEVIELANDRQYIGETEKGLMFANNGLSIELVFDPSSPVGQADRMGLSDIVLEAALTTIVDLEDSVAAVDAEDKLAAYANWLGVIRGDLADTFEKGGKTMTRRLNADKDLVTVAGKRMALPGRSLLFVRNVGHLMTNPAILLPDGSEIPEGIMDAVITSAISTQDVQGLTKYGNSRSGSIYIVKPKMHGPEECAFTNDLFNAVESLLGLDRFTIKVGVMDEERRTSANLGACIEAVKNRIVFINTGFLDRTGDEIHTSMRAGPMIRKADIKGSTWIAAYEKRNVAIGLRHGLSGSAQIGKGMWAAPDRMRDMLEQKIGHPRTGANTAWVPSPTAATLHAMHYHQVDVFDLRESIAAEDIPGLDQLLAVPLAQGGNWSEGEVREELDNNAQGLLGYVVRWIDQGVGCSKVPDINDVGLMEDRATLRISSQHMANWLLHGVCTQEQVMDSLHRMAAKVDAQNAGDPLYEPMAGNWDTSLAFKAACDLVFKGVEQPSGYTEPLLHAWRLKKKALVPAVC</sequence>
<accession>A0ABT0B920</accession>
<feature type="binding site" evidence="10">
    <location>
        <position position="520"/>
    </location>
    <ligand>
        <name>acetyl-CoA</name>
        <dbReference type="ChEBI" id="CHEBI:57288"/>
    </ligand>
</feature>
<feature type="binding site" evidence="10">
    <location>
        <position position="411"/>
    </location>
    <ligand>
        <name>glyoxylate</name>
        <dbReference type="ChEBI" id="CHEBI:36655"/>
    </ligand>
</feature>
<evidence type="ECO:0000259" key="14">
    <source>
        <dbReference type="Pfam" id="PF20656"/>
    </source>
</evidence>
<dbReference type="InterPro" id="IPR001465">
    <property type="entry name" value="Malate_synthase_TIM"/>
</dbReference>
<feature type="modified residue" description="Cysteine sulfenic acid (-SOH)" evidence="10">
    <location>
        <position position="596"/>
    </location>
</feature>
<dbReference type="PANTHER" id="PTHR42739:SF1">
    <property type="entry name" value="MALATE SYNTHASE G"/>
    <property type="match status" value="1"/>
</dbReference>
<evidence type="ECO:0000256" key="7">
    <source>
        <dbReference type="ARBA" id="ARBA00022842"/>
    </source>
</evidence>
<dbReference type="Gene3D" id="1.20.1220.12">
    <property type="entry name" value="Malate synthase, domain III"/>
    <property type="match status" value="1"/>
</dbReference>
<dbReference type="InterPro" id="IPR048356">
    <property type="entry name" value="MS_N"/>
</dbReference>
<dbReference type="InterPro" id="IPR006253">
    <property type="entry name" value="Malate_synthG"/>
</dbReference>
<evidence type="ECO:0000259" key="16">
    <source>
        <dbReference type="Pfam" id="PF20659"/>
    </source>
</evidence>
<keyword evidence="5 10" id="KW-0808">Transferase</keyword>
<gene>
    <name evidence="10" type="primary">glcB</name>
    <name evidence="17" type="ORF">MTR62_02440</name>
</gene>
<proteinExistence type="inferred from homology"/>
<evidence type="ECO:0000256" key="8">
    <source>
        <dbReference type="ARBA" id="ARBA00023097"/>
    </source>
</evidence>
<dbReference type="HAMAP" id="MF_00641">
    <property type="entry name" value="Malate_synth_G"/>
    <property type="match status" value="1"/>
</dbReference>
<dbReference type="InterPro" id="IPR048355">
    <property type="entry name" value="MS_C"/>
</dbReference>
<evidence type="ECO:0000313" key="17">
    <source>
        <dbReference type="EMBL" id="MCJ2181572.1"/>
    </source>
</evidence>
<comment type="subunit">
    <text evidence="10">Monomer.</text>
</comment>
<feature type="binding site" evidence="10">
    <location>
        <position position="439"/>
    </location>
    <ligand>
        <name>Mg(2+)</name>
        <dbReference type="ChEBI" id="CHEBI:18420"/>
    </ligand>
</feature>
<evidence type="ECO:0000256" key="5">
    <source>
        <dbReference type="ARBA" id="ARBA00022679"/>
    </source>
</evidence>
<reference evidence="17" key="1">
    <citation type="submission" date="2022-03" db="EMBL/GenBank/DDBJ databases">
        <title>Identification of a novel bacterium isolated from mangrove sediments.</title>
        <authorList>
            <person name="Pan X."/>
        </authorList>
    </citation>
    <scope>NUCLEOTIDE SEQUENCE</scope>
    <source>
        <strain evidence="17">B1949</strain>
    </source>
</reference>
<feature type="domain" description="Malate synthase N-terminal" evidence="14">
    <location>
        <begin position="18"/>
        <end position="72"/>
    </location>
</feature>
<evidence type="ECO:0000256" key="10">
    <source>
        <dbReference type="HAMAP-Rule" id="MF_00641"/>
    </source>
</evidence>
<evidence type="ECO:0000256" key="9">
    <source>
        <dbReference type="ARBA" id="ARBA00047918"/>
    </source>
</evidence>
<dbReference type="PANTHER" id="PTHR42739">
    <property type="entry name" value="MALATE SYNTHASE G"/>
    <property type="match status" value="1"/>
</dbReference>
<dbReference type="InterPro" id="IPR046363">
    <property type="entry name" value="MS_N_TIM-barrel_dom"/>
</dbReference>
<evidence type="ECO:0000259" key="15">
    <source>
        <dbReference type="Pfam" id="PF20658"/>
    </source>
</evidence>
<dbReference type="Pfam" id="PF20659">
    <property type="entry name" value="MS_C"/>
    <property type="match status" value="1"/>
</dbReference>
<feature type="binding site" evidence="10">
    <location>
        <position position="319"/>
    </location>
    <ligand>
        <name>glyoxylate</name>
        <dbReference type="ChEBI" id="CHEBI:36655"/>
    </ligand>
</feature>
<dbReference type="Gene3D" id="3.20.20.360">
    <property type="entry name" value="Malate synthase, domain 3"/>
    <property type="match status" value="2"/>
</dbReference>
<keyword evidence="8 10" id="KW-0558">Oxidation</keyword>
<evidence type="ECO:0000256" key="4">
    <source>
        <dbReference type="ARBA" id="ARBA00022532"/>
    </source>
</evidence>
<evidence type="ECO:0000256" key="3">
    <source>
        <dbReference type="ARBA" id="ARBA00022490"/>
    </source>
</evidence>
<comment type="catalytic activity">
    <reaction evidence="9 10 12">
        <text>glyoxylate + acetyl-CoA + H2O = (S)-malate + CoA + H(+)</text>
        <dbReference type="Rhea" id="RHEA:18181"/>
        <dbReference type="ChEBI" id="CHEBI:15377"/>
        <dbReference type="ChEBI" id="CHEBI:15378"/>
        <dbReference type="ChEBI" id="CHEBI:15589"/>
        <dbReference type="ChEBI" id="CHEBI:36655"/>
        <dbReference type="ChEBI" id="CHEBI:57287"/>
        <dbReference type="ChEBI" id="CHEBI:57288"/>
        <dbReference type="EC" id="2.3.3.9"/>
    </reaction>
</comment>
<comment type="caution">
    <text evidence="10">Lacks conserved residue(s) required for the propagation of feature annotation.</text>
</comment>
<feature type="binding site" evidence="10">
    <location>
        <position position="118"/>
    </location>
    <ligand>
        <name>acetyl-CoA</name>
        <dbReference type="ChEBI" id="CHEBI:57288"/>
    </ligand>
</feature>
<keyword evidence="3 10" id="KW-0963">Cytoplasm</keyword>
<evidence type="ECO:0000256" key="1">
    <source>
        <dbReference type="ARBA" id="ARBA00001946"/>
    </source>
</evidence>
<keyword evidence="17" id="KW-0012">Acyltransferase</keyword>
<dbReference type="InterPro" id="IPR011076">
    <property type="entry name" value="Malate_synth_sf"/>
</dbReference>
<dbReference type="Pfam" id="PF20656">
    <property type="entry name" value="MS_N"/>
    <property type="match status" value="1"/>
</dbReference>
<comment type="caution">
    <text evidence="17">The sequence shown here is derived from an EMBL/GenBank/DDBJ whole genome shotgun (WGS) entry which is preliminary data.</text>
</comment>
<comment type="function">
    <text evidence="10">Involved in the glycolate utilization. Catalyzes the condensation and subsequent hydrolysis of acetyl-coenzyme A (acetyl-CoA) and glyoxylate to form malate and CoA.</text>
</comment>
<dbReference type="EC" id="2.3.3.9" evidence="10 11"/>
<keyword evidence="18" id="KW-1185">Reference proteome</keyword>
<name>A0ABT0B920_9SPHN</name>
<comment type="cofactor">
    <cofactor evidence="1 10">
        <name>Mg(2+)</name>
        <dbReference type="ChEBI" id="CHEBI:18420"/>
    </cofactor>
</comment>
<keyword evidence="4 10" id="KW-0816">Tricarboxylic acid cycle</keyword>
<evidence type="ECO:0000256" key="6">
    <source>
        <dbReference type="ARBA" id="ARBA00022723"/>
    </source>
</evidence>
<dbReference type="Proteomes" id="UP001162881">
    <property type="component" value="Unassembled WGS sequence"/>
</dbReference>
<feature type="binding site" evidence="10">
    <location>
        <position position="292"/>
    </location>
    <ligand>
        <name>acetyl-CoA</name>
        <dbReference type="ChEBI" id="CHEBI:57288"/>
    </ligand>
</feature>
<evidence type="ECO:0000259" key="13">
    <source>
        <dbReference type="Pfam" id="PF01274"/>
    </source>
</evidence>
<organism evidence="17 18">
    <name type="scientific">Novosphingobium organovorum</name>
    <dbReference type="NCBI Taxonomy" id="2930092"/>
    <lineage>
        <taxon>Bacteria</taxon>
        <taxon>Pseudomonadati</taxon>
        <taxon>Pseudomonadota</taxon>
        <taxon>Alphaproteobacteria</taxon>
        <taxon>Sphingomonadales</taxon>
        <taxon>Sphingomonadaceae</taxon>
        <taxon>Novosphingobium</taxon>
    </lineage>
</organism>
<dbReference type="NCBIfam" id="NF002825">
    <property type="entry name" value="PRK02999.1"/>
    <property type="match status" value="1"/>
</dbReference>
<comment type="subcellular location">
    <subcellularLocation>
        <location evidence="10 12">Cytoplasm</location>
    </subcellularLocation>
</comment>
<comment type="pathway">
    <text evidence="10 12">Carbohydrate metabolism; glyoxylate cycle; (S)-malate from isocitrate: step 2/2.</text>
</comment>
<dbReference type="Pfam" id="PF20658">
    <property type="entry name" value="MSG_insertion"/>
    <property type="match status" value="1"/>
</dbReference>
<feature type="domain" description="Malate synthase C-terminal" evidence="16">
    <location>
        <begin position="571"/>
        <end position="651"/>
    </location>
</feature>
<keyword evidence="2 10" id="KW-0329">Glyoxylate bypass</keyword>
<feature type="active site" description="Proton acceptor" evidence="10">
    <location>
        <position position="319"/>
    </location>
</feature>
<dbReference type="InterPro" id="IPR048357">
    <property type="entry name" value="MSG_insertion"/>
</dbReference>
<comment type="similarity">
    <text evidence="10 12">Belongs to the malate synthase family. GlcB subfamily.</text>
</comment>
<feature type="domain" description="Malate synthase G alpha-beta insertion" evidence="15">
    <location>
        <begin position="158"/>
        <end position="192"/>
    </location>
</feature>
<feature type="binding site" evidence="10">
    <location>
        <position position="255"/>
    </location>
    <ligand>
        <name>acetyl-CoA</name>
        <dbReference type="ChEBI" id="CHEBI:57288"/>
    </ligand>
</feature>
<evidence type="ECO:0000256" key="11">
    <source>
        <dbReference type="NCBIfam" id="TIGR01345"/>
    </source>
</evidence>
<evidence type="ECO:0000256" key="12">
    <source>
        <dbReference type="RuleBase" id="RU003572"/>
    </source>
</evidence>
<feature type="domain" description="Malate synthase TIM barrel" evidence="13">
    <location>
        <begin position="316"/>
        <end position="546"/>
    </location>
</feature>
<keyword evidence="6 10" id="KW-0479">Metal-binding</keyword>
<feature type="active site" description="Proton donor" evidence="10">
    <location>
        <position position="610"/>
    </location>
</feature>
<dbReference type="InterPro" id="IPR044856">
    <property type="entry name" value="Malate_synth_C_sf"/>
</dbReference>
<evidence type="ECO:0000256" key="2">
    <source>
        <dbReference type="ARBA" id="ARBA00022435"/>
    </source>
</evidence>
<dbReference type="SUPFAM" id="SSF51645">
    <property type="entry name" value="Malate synthase G"/>
    <property type="match status" value="1"/>
</dbReference>
<feature type="binding site" evidence="10">
    <location>
        <begin position="436"/>
        <end position="439"/>
    </location>
    <ligand>
        <name>glyoxylate</name>
        <dbReference type="ChEBI" id="CHEBI:36655"/>
    </ligand>
</feature>
<feature type="binding site" evidence="10">
    <location>
        <begin position="125"/>
        <end position="126"/>
    </location>
    <ligand>
        <name>acetyl-CoA</name>
        <dbReference type="ChEBI" id="CHEBI:57288"/>
    </ligand>
</feature>
<feature type="binding site" evidence="10">
    <location>
        <position position="411"/>
    </location>
    <ligand>
        <name>Mg(2+)</name>
        <dbReference type="ChEBI" id="CHEBI:18420"/>
    </ligand>
</feature>